<feature type="non-terminal residue" evidence="2">
    <location>
        <position position="1"/>
    </location>
</feature>
<comment type="caution">
    <text evidence="2">The sequence shown here is derived from an EMBL/GenBank/DDBJ whole genome shotgun (WGS) entry which is preliminary data.</text>
</comment>
<protein>
    <submittedName>
        <fullName evidence="2">Uncharacterized protein</fullName>
    </submittedName>
</protein>
<evidence type="ECO:0000313" key="3">
    <source>
        <dbReference type="Proteomes" id="UP000236291"/>
    </source>
</evidence>
<organism evidence="2 3">
    <name type="scientific">Trifolium pratense</name>
    <name type="common">Red clover</name>
    <dbReference type="NCBI Taxonomy" id="57577"/>
    <lineage>
        <taxon>Eukaryota</taxon>
        <taxon>Viridiplantae</taxon>
        <taxon>Streptophyta</taxon>
        <taxon>Embryophyta</taxon>
        <taxon>Tracheophyta</taxon>
        <taxon>Spermatophyta</taxon>
        <taxon>Magnoliopsida</taxon>
        <taxon>eudicotyledons</taxon>
        <taxon>Gunneridae</taxon>
        <taxon>Pentapetalae</taxon>
        <taxon>rosids</taxon>
        <taxon>fabids</taxon>
        <taxon>Fabales</taxon>
        <taxon>Fabaceae</taxon>
        <taxon>Papilionoideae</taxon>
        <taxon>50 kb inversion clade</taxon>
        <taxon>NPAAA clade</taxon>
        <taxon>Hologalegina</taxon>
        <taxon>IRL clade</taxon>
        <taxon>Trifolieae</taxon>
        <taxon>Trifolium</taxon>
    </lineage>
</organism>
<gene>
    <name evidence="2" type="ORF">L195_g052582</name>
</gene>
<sequence length="60" mass="6542">KVDKWDDRSSNPVLRVSHRLRDGLTKCLYTRGNPHLTSGNPIGYPEAGGPADRGEALIPS</sequence>
<proteinExistence type="predicted"/>
<reference evidence="2 3" key="1">
    <citation type="journal article" date="2014" name="Am. J. Bot.">
        <title>Genome assembly and annotation for red clover (Trifolium pratense; Fabaceae).</title>
        <authorList>
            <person name="Istvanek J."/>
            <person name="Jaros M."/>
            <person name="Krenek A."/>
            <person name="Repkova J."/>
        </authorList>
    </citation>
    <scope>NUCLEOTIDE SEQUENCE [LARGE SCALE GENOMIC DNA]</scope>
    <source>
        <strain evidence="3">cv. Tatra</strain>
        <tissue evidence="2">Young leaves</tissue>
    </source>
</reference>
<feature type="region of interest" description="Disordered" evidence="1">
    <location>
        <begin position="32"/>
        <end position="60"/>
    </location>
</feature>
<dbReference type="EMBL" id="ASHM01085890">
    <property type="protein sequence ID" value="PNX61676.1"/>
    <property type="molecule type" value="Genomic_DNA"/>
</dbReference>
<dbReference type="Proteomes" id="UP000236291">
    <property type="component" value="Unassembled WGS sequence"/>
</dbReference>
<accession>A0A2K3K5Z3</accession>
<evidence type="ECO:0000256" key="1">
    <source>
        <dbReference type="SAM" id="MobiDB-lite"/>
    </source>
</evidence>
<dbReference type="AlphaFoldDB" id="A0A2K3K5Z3"/>
<reference evidence="2 3" key="2">
    <citation type="journal article" date="2017" name="Front. Plant Sci.">
        <title>Gene Classification and Mining of Molecular Markers Useful in Red Clover (Trifolium pratense) Breeding.</title>
        <authorList>
            <person name="Istvanek J."/>
            <person name="Dluhosova J."/>
            <person name="Dluhos P."/>
            <person name="Patkova L."/>
            <person name="Nedelnik J."/>
            <person name="Repkova J."/>
        </authorList>
    </citation>
    <scope>NUCLEOTIDE SEQUENCE [LARGE SCALE GENOMIC DNA]</scope>
    <source>
        <strain evidence="3">cv. Tatra</strain>
        <tissue evidence="2">Young leaves</tissue>
    </source>
</reference>
<evidence type="ECO:0000313" key="2">
    <source>
        <dbReference type="EMBL" id="PNX61676.1"/>
    </source>
</evidence>
<name>A0A2K3K5Z3_TRIPR</name>